<proteinExistence type="predicted"/>
<dbReference type="AlphaFoldDB" id="A0A6C0LJJ6"/>
<evidence type="ECO:0000313" key="2">
    <source>
        <dbReference type="EMBL" id="QHU30687.1"/>
    </source>
</evidence>
<name>A0A6C0LJJ6_9ZZZZ</name>
<dbReference type="Pfam" id="PF07463">
    <property type="entry name" value="NUMOD4"/>
    <property type="match status" value="1"/>
</dbReference>
<accession>A0A6C0LJJ6</accession>
<protein>
    <recommendedName>
        <fullName evidence="1">NUMOD4 domain-containing protein</fullName>
    </recommendedName>
</protein>
<evidence type="ECO:0000259" key="1">
    <source>
        <dbReference type="Pfam" id="PF07463"/>
    </source>
</evidence>
<dbReference type="InterPro" id="IPR010902">
    <property type="entry name" value="NUMOD4"/>
</dbReference>
<reference evidence="2" key="1">
    <citation type="journal article" date="2020" name="Nature">
        <title>Giant virus diversity and host interactions through global metagenomics.</title>
        <authorList>
            <person name="Schulz F."/>
            <person name="Roux S."/>
            <person name="Paez-Espino D."/>
            <person name="Jungbluth S."/>
            <person name="Walsh D.A."/>
            <person name="Denef V.J."/>
            <person name="McMahon K.D."/>
            <person name="Konstantinidis K.T."/>
            <person name="Eloe-Fadrosh E.A."/>
            <person name="Kyrpides N.C."/>
            <person name="Woyke T."/>
        </authorList>
    </citation>
    <scope>NUCLEOTIDE SEQUENCE</scope>
    <source>
        <strain evidence="2">GVMAG-M-3300027833-19</strain>
    </source>
</reference>
<dbReference type="EMBL" id="MN740512">
    <property type="protein sequence ID" value="QHU30687.1"/>
    <property type="molecule type" value="Genomic_DNA"/>
</dbReference>
<sequence length="67" mass="7631">MTDNICTIDERKKCVDGTQSELWKGIKNFQKYEISTFGNLKNKNTQKNINPSNRGGYLVVNISGDDF</sequence>
<feature type="domain" description="NUMOD4" evidence="1">
    <location>
        <begin position="21"/>
        <end position="62"/>
    </location>
</feature>
<dbReference type="GO" id="GO:0016788">
    <property type="term" value="F:hydrolase activity, acting on ester bonds"/>
    <property type="evidence" value="ECO:0007669"/>
    <property type="project" value="InterPro"/>
</dbReference>
<organism evidence="2">
    <name type="scientific">viral metagenome</name>
    <dbReference type="NCBI Taxonomy" id="1070528"/>
    <lineage>
        <taxon>unclassified sequences</taxon>
        <taxon>metagenomes</taxon>
        <taxon>organismal metagenomes</taxon>
    </lineage>
</organism>